<name>A0ABW7CE56_9CYAN</name>
<evidence type="ECO:0000259" key="2">
    <source>
        <dbReference type="Pfam" id="PF20429"/>
    </source>
</evidence>
<feature type="domain" description="RNA-binding protein Tab2-like N-terminal" evidence="1">
    <location>
        <begin position="10"/>
        <end position="112"/>
    </location>
</feature>
<sequence length="286" mass="31658">MTNQPINQQIWEVDFYRRPMTDTAGQPLWELVLCDRAQTFVFRDVCPQSSIDTNWLTERLVAAMGDNATPPDRLCVFRPQSLSLVEAAASRLGWPVTATRRTQALKNWLQKRAIESPLLDPATGQPYDPLAIDSPPPLPLADSLWGDSWGFASLSAEVLARQLAQRPIPYGDRPSELFPDRLGLSAKAPIPGVVVNGGRRSRALAQWLNGVQPVALSFVPGEPDGVILEAGLCDRWILATSQDPELRQAGLAFESRKATVRHLHFLLIQPDNSGMTYTGLWFLQPA</sequence>
<dbReference type="Proteomes" id="UP001604335">
    <property type="component" value="Unassembled WGS sequence"/>
</dbReference>
<accession>A0ABW7CE56</accession>
<proteinExistence type="predicted"/>
<dbReference type="PANTHER" id="PTHR34556:SF2">
    <property type="entry name" value="PROTEIN TAB2 HOMOLOG, CHLOROPLASTIC"/>
    <property type="match status" value="1"/>
</dbReference>
<comment type="caution">
    <text evidence="3">The sequence shown here is derived from an EMBL/GenBank/DDBJ whole genome shotgun (WGS) entry which is preliminary data.</text>
</comment>
<reference evidence="4" key="1">
    <citation type="journal article" date="2024" name="Algal Res.">
        <title>Biochemical, toxicological and genomic investigation of a high-biomass producing Limnothrix strain isolated from Italian shallow drinking water reservoir.</title>
        <authorList>
            <person name="Simonazzi M."/>
            <person name="Shishido T.K."/>
            <person name="Delbaje E."/>
            <person name="Wahlsten M."/>
            <person name="Fewer D.P."/>
            <person name="Sivonen K."/>
            <person name="Pezzolesi L."/>
            <person name="Pistocchi R."/>
        </authorList>
    </citation>
    <scope>NUCLEOTIDE SEQUENCE [LARGE SCALE GENOMIC DNA]</scope>
    <source>
        <strain evidence="4">LRLZ20PSL1</strain>
    </source>
</reference>
<gene>
    <name evidence="3" type="ORF">VPK24_17360</name>
</gene>
<dbReference type="InterPro" id="IPR009472">
    <property type="entry name" value="Tab2-like"/>
</dbReference>
<dbReference type="Pfam" id="PF06485">
    <property type="entry name" value="Tab2-like_N"/>
    <property type="match status" value="1"/>
</dbReference>
<dbReference type="RefSeq" id="WP_393015358.1">
    <property type="nucleotide sequence ID" value="NZ_JAZAQF010000090.1"/>
</dbReference>
<dbReference type="PANTHER" id="PTHR34556">
    <property type="match status" value="1"/>
</dbReference>
<dbReference type="EMBL" id="JAZAQF010000090">
    <property type="protein sequence ID" value="MFG3819417.1"/>
    <property type="molecule type" value="Genomic_DNA"/>
</dbReference>
<dbReference type="InterPro" id="IPR046760">
    <property type="entry name" value="Tab2-like_N"/>
</dbReference>
<organism evidence="3 4">
    <name type="scientific">Limnothrix redekei LRLZ20PSL1</name>
    <dbReference type="NCBI Taxonomy" id="3112953"/>
    <lineage>
        <taxon>Bacteria</taxon>
        <taxon>Bacillati</taxon>
        <taxon>Cyanobacteriota</taxon>
        <taxon>Cyanophyceae</taxon>
        <taxon>Pseudanabaenales</taxon>
        <taxon>Pseudanabaenaceae</taxon>
        <taxon>Limnothrix</taxon>
    </lineage>
</organism>
<feature type="domain" description="RNA-binding protein Tab2/Atab2 C-terminal" evidence="2">
    <location>
        <begin position="128"/>
        <end position="284"/>
    </location>
</feature>
<dbReference type="Pfam" id="PF20429">
    <property type="entry name" value="Tab2-like_C"/>
    <property type="match status" value="1"/>
</dbReference>
<evidence type="ECO:0000313" key="3">
    <source>
        <dbReference type="EMBL" id="MFG3819417.1"/>
    </source>
</evidence>
<dbReference type="InterPro" id="IPR046761">
    <property type="entry name" value="Tab2-like_C"/>
</dbReference>
<evidence type="ECO:0000259" key="1">
    <source>
        <dbReference type="Pfam" id="PF06485"/>
    </source>
</evidence>
<protein>
    <submittedName>
        <fullName evidence="3">Tab2/Atab2 family RNA-binding protein</fullName>
    </submittedName>
</protein>
<evidence type="ECO:0000313" key="4">
    <source>
        <dbReference type="Proteomes" id="UP001604335"/>
    </source>
</evidence>
<keyword evidence="4" id="KW-1185">Reference proteome</keyword>